<evidence type="ECO:0000313" key="1">
    <source>
        <dbReference type="EMBL" id="MBN1572221.1"/>
    </source>
</evidence>
<evidence type="ECO:0000313" key="2">
    <source>
        <dbReference type="Proteomes" id="UP000809273"/>
    </source>
</evidence>
<comment type="caution">
    <text evidence="1">The sequence shown here is derived from an EMBL/GenBank/DDBJ whole genome shotgun (WGS) entry which is preliminary data.</text>
</comment>
<evidence type="ECO:0008006" key="3">
    <source>
        <dbReference type="Google" id="ProtNLM"/>
    </source>
</evidence>
<accession>A0A9D8PJP9</accession>
<dbReference type="InterPro" id="IPR029046">
    <property type="entry name" value="LolA/LolB/LppX"/>
</dbReference>
<protein>
    <recommendedName>
        <fullName evidence="3">DUF4292 domain-containing protein</fullName>
    </recommendedName>
</protein>
<dbReference type="AlphaFoldDB" id="A0A9D8PJP9"/>
<gene>
    <name evidence="1" type="ORF">JW984_03375</name>
</gene>
<reference evidence="1" key="2">
    <citation type="submission" date="2021-01" db="EMBL/GenBank/DDBJ databases">
        <authorList>
            <person name="Hahn C.R."/>
            <person name="Youssef N.H."/>
            <person name="Elshahed M."/>
        </authorList>
    </citation>
    <scope>NUCLEOTIDE SEQUENCE</scope>
    <source>
        <strain evidence="1">Zod_Metabat.24</strain>
    </source>
</reference>
<sequence length="291" mass="32056">MSIFSESGLGPVELSLIKGGERKARGFRAFILFTVLALFFTSCTLKVAKPTSDIPPYLSAEEMLEALKTAGAKVENIKGVMTIRVLNAEGKSENSMSGYVAFAPPDKMSFSYVGPLGMIFFAAVRNGDKVIFYLPQQGRAYVGSVSEMKAGPLNNTLLITPFSIPKGEIFFVEHQGAVSTIYGLERVEERWEISEKLVVDREKMRPMERLFFMDGVEAVRITYLEYAEIDGVPVPTLVSIKNTGGSEKEGEIKIGLKNVELNKTLNPEVFDTEVGEGWIVDGIGNFVIPKF</sequence>
<dbReference type="Gene3D" id="2.50.20.10">
    <property type="entry name" value="Lipoprotein localisation LolA/LolB/LppX"/>
    <property type="match status" value="1"/>
</dbReference>
<dbReference type="EMBL" id="JAFGIX010000017">
    <property type="protein sequence ID" value="MBN1572221.1"/>
    <property type="molecule type" value="Genomic_DNA"/>
</dbReference>
<organism evidence="1 2">
    <name type="scientific">Candidatus Zymogenus saltonus</name>
    <dbReference type="NCBI Taxonomy" id="2844893"/>
    <lineage>
        <taxon>Bacteria</taxon>
        <taxon>Deltaproteobacteria</taxon>
        <taxon>Candidatus Zymogenia</taxon>
        <taxon>Candidatus Zymogeniales</taxon>
        <taxon>Candidatus Zymogenaceae</taxon>
        <taxon>Candidatus Zymogenus</taxon>
    </lineage>
</organism>
<dbReference type="Proteomes" id="UP000809273">
    <property type="component" value="Unassembled WGS sequence"/>
</dbReference>
<reference evidence="1" key="1">
    <citation type="journal article" date="2021" name="Environ. Microbiol.">
        <title>Genomic characterization of three novel Desulfobacterota classes expand the metabolic and phylogenetic diversity of the phylum.</title>
        <authorList>
            <person name="Murphy C.L."/>
            <person name="Biggerstaff J."/>
            <person name="Eichhorn A."/>
            <person name="Ewing E."/>
            <person name="Shahan R."/>
            <person name="Soriano D."/>
            <person name="Stewart S."/>
            <person name="VanMol K."/>
            <person name="Walker R."/>
            <person name="Walters P."/>
            <person name="Elshahed M.S."/>
            <person name="Youssef N.H."/>
        </authorList>
    </citation>
    <scope>NUCLEOTIDE SEQUENCE</scope>
    <source>
        <strain evidence="1">Zod_Metabat.24</strain>
    </source>
</reference>
<proteinExistence type="predicted"/>
<name>A0A9D8PJP9_9DELT</name>
<dbReference type="SUPFAM" id="SSF89392">
    <property type="entry name" value="Prokaryotic lipoproteins and lipoprotein localization factors"/>
    <property type="match status" value="1"/>
</dbReference>